<name>A0A918GU08_9PSEU</name>
<feature type="transmembrane region" description="Helical" evidence="7">
    <location>
        <begin position="270"/>
        <end position="295"/>
    </location>
</feature>
<feature type="transmembrane region" description="Helical" evidence="7">
    <location>
        <begin position="203"/>
        <end position="222"/>
    </location>
</feature>
<evidence type="ECO:0000313" key="10">
    <source>
        <dbReference type="Proteomes" id="UP000660680"/>
    </source>
</evidence>
<evidence type="ECO:0000259" key="8">
    <source>
        <dbReference type="PROSITE" id="PS50850"/>
    </source>
</evidence>
<reference evidence="9" key="2">
    <citation type="submission" date="2020-09" db="EMBL/GenBank/DDBJ databases">
        <authorList>
            <person name="Sun Q."/>
            <person name="Ohkuma M."/>
        </authorList>
    </citation>
    <scope>NUCLEOTIDE SEQUENCE</scope>
    <source>
        <strain evidence="9">JCM 3276</strain>
    </source>
</reference>
<evidence type="ECO:0000256" key="4">
    <source>
        <dbReference type="ARBA" id="ARBA00022692"/>
    </source>
</evidence>
<dbReference type="PANTHER" id="PTHR42718">
    <property type="entry name" value="MAJOR FACILITATOR SUPERFAMILY MULTIDRUG TRANSPORTER MFSC"/>
    <property type="match status" value="1"/>
</dbReference>
<feature type="transmembrane region" description="Helical" evidence="7">
    <location>
        <begin position="169"/>
        <end position="191"/>
    </location>
</feature>
<keyword evidence="2" id="KW-0813">Transport</keyword>
<organism evidence="9 10">
    <name type="scientific">Actinokineospora fastidiosa</name>
    <dbReference type="NCBI Taxonomy" id="1816"/>
    <lineage>
        <taxon>Bacteria</taxon>
        <taxon>Bacillati</taxon>
        <taxon>Actinomycetota</taxon>
        <taxon>Actinomycetes</taxon>
        <taxon>Pseudonocardiales</taxon>
        <taxon>Pseudonocardiaceae</taxon>
        <taxon>Actinokineospora</taxon>
    </lineage>
</organism>
<dbReference type="SUPFAM" id="SSF103473">
    <property type="entry name" value="MFS general substrate transporter"/>
    <property type="match status" value="1"/>
</dbReference>
<dbReference type="InterPro" id="IPR020846">
    <property type="entry name" value="MFS_dom"/>
</dbReference>
<protein>
    <submittedName>
        <fullName evidence="9">MFS transporter</fullName>
    </submittedName>
</protein>
<dbReference type="RefSeq" id="WP_189214077.1">
    <property type="nucleotide sequence ID" value="NZ_BMRB01000009.1"/>
</dbReference>
<dbReference type="AlphaFoldDB" id="A0A918GU08"/>
<evidence type="ECO:0000256" key="3">
    <source>
        <dbReference type="ARBA" id="ARBA00022475"/>
    </source>
</evidence>
<evidence type="ECO:0000313" key="9">
    <source>
        <dbReference type="EMBL" id="GGS57882.1"/>
    </source>
</evidence>
<keyword evidence="6 7" id="KW-0472">Membrane</keyword>
<gene>
    <name evidence="9" type="primary">smvA</name>
    <name evidence="9" type="ORF">GCM10010171_61120</name>
</gene>
<feature type="transmembrane region" description="Helical" evidence="7">
    <location>
        <begin position="307"/>
        <end position="328"/>
    </location>
</feature>
<dbReference type="GO" id="GO:0022857">
    <property type="term" value="F:transmembrane transporter activity"/>
    <property type="evidence" value="ECO:0007669"/>
    <property type="project" value="InterPro"/>
</dbReference>
<evidence type="ECO:0000256" key="7">
    <source>
        <dbReference type="SAM" id="Phobius"/>
    </source>
</evidence>
<sequence length="520" mass="53330">MTSDAVPALAGRREWTGLAVLALTAMMTSFDLFTLLLALPHLSADLGADSIEQLWIVDIYGFLVGGFLITMGGLGDRIGRRKLLLIGASVFGVASVVSAYAPTPELLILARALLGVAGATLTPSTLSLISNMFHDQKQRGLAIGIWAGAFTVGAILGPIAGGILLEHFWWGSVFLLGVPVMLLLLVLGPIVLPEYRNPNAGRLDLVSALMSLAAILALIYGIKEAAKHGFGLVPVVAVAVGLVIGALFVRRQNRLADPLLDLKLFAITEFRVGLLGLFTYSVLTGAVLLLMTQWFQTVGGLSPLQAGLALLPGMALSTIGTTVAPIVARRFRPSVIIGVGLLVVVGALVWFTQIGPGTSPLVPVIAFGLWCAGGAPLLALGIGLVVSSSPPEKAGAASAMPQVSNEIGAALGFAVLGAGATAIYRGQMSDAVPAEVPADAAAAARESAAGATTVADVLPPDVLATARDAFTSGMQVVSAIAATLVAAAAVMIMVKLRHVPPLGAPAPTEQPTEDPTPEKV</sequence>
<dbReference type="Gene3D" id="1.20.1250.20">
    <property type="entry name" value="MFS general substrate transporter like domains"/>
    <property type="match status" value="1"/>
</dbReference>
<keyword evidence="4 7" id="KW-0812">Transmembrane</keyword>
<feature type="transmembrane region" description="Helical" evidence="7">
    <location>
        <begin position="18"/>
        <end position="42"/>
    </location>
</feature>
<proteinExistence type="predicted"/>
<reference evidence="9" key="1">
    <citation type="journal article" date="2014" name="Int. J. Syst. Evol. Microbiol.">
        <title>Complete genome sequence of Corynebacterium casei LMG S-19264T (=DSM 44701T), isolated from a smear-ripened cheese.</title>
        <authorList>
            <consortium name="US DOE Joint Genome Institute (JGI-PGF)"/>
            <person name="Walter F."/>
            <person name="Albersmeier A."/>
            <person name="Kalinowski J."/>
            <person name="Ruckert C."/>
        </authorList>
    </citation>
    <scope>NUCLEOTIDE SEQUENCE</scope>
    <source>
        <strain evidence="9">JCM 3276</strain>
    </source>
</reference>
<keyword evidence="5 7" id="KW-1133">Transmembrane helix</keyword>
<evidence type="ECO:0000256" key="5">
    <source>
        <dbReference type="ARBA" id="ARBA00022989"/>
    </source>
</evidence>
<feature type="transmembrane region" description="Helical" evidence="7">
    <location>
        <begin position="141"/>
        <end position="163"/>
    </location>
</feature>
<feature type="domain" description="Major facilitator superfamily (MFS) profile" evidence="8">
    <location>
        <begin position="17"/>
        <end position="500"/>
    </location>
</feature>
<dbReference type="Pfam" id="PF07690">
    <property type="entry name" value="MFS_1"/>
    <property type="match status" value="1"/>
</dbReference>
<evidence type="ECO:0000256" key="2">
    <source>
        <dbReference type="ARBA" id="ARBA00022448"/>
    </source>
</evidence>
<feature type="transmembrane region" description="Helical" evidence="7">
    <location>
        <begin position="361"/>
        <end position="386"/>
    </location>
</feature>
<feature type="transmembrane region" description="Helical" evidence="7">
    <location>
        <begin position="108"/>
        <end position="129"/>
    </location>
</feature>
<dbReference type="PROSITE" id="PS50850">
    <property type="entry name" value="MFS"/>
    <property type="match status" value="1"/>
</dbReference>
<dbReference type="PANTHER" id="PTHR42718:SF47">
    <property type="entry name" value="METHYL VIOLOGEN RESISTANCE PROTEIN SMVA"/>
    <property type="match status" value="1"/>
</dbReference>
<feature type="transmembrane region" description="Helical" evidence="7">
    <location>
        <begin position="476"/>
        <end position="494"/>
    </location>
</feature>
<feature type="transmembrane region" description="Helical" evidence="7">
    <location>
        <begin position="228"/>
        <end position="249"/>
    </location>
</feature>
<evidence type="ECO:0000256" key="6">
    <source>
        <dbReference type="ARBA" id="ARBA00023136"/>
    </source>
</evidence>
<feature type="transmembrane region" description="Helical" evidence="7">
    <location>
        <begin position="407"/>
        <end position="424"/>
    </location>
</feature>
<dbReference type="InterPro" id="IPR011701">
    <property type="entry name" value="MFS"/>
</dbReference>
<dbReference type="InterPro" id="IPR036259">
    <property type="entry name" value="MFS_trans_sf"/>
</dbReference>
<accession>A0A918GU08</accession>
<dbReference type="CDD" id="cd17321">
    <property type="entry name" value="MFS_MMR_MDR_like"/>
    <property type="match status" value="1"/>
</dbReference>
<feature type="transmembrane region" description="Helical" evidence="7">
    <location>
        <begin position="54"/>
        <end position="71"/>
    </location>
</feature>
<feature type="transmembrane region" description="Helical" evidence="7">
    <location>
        <begin position="335"/>
        <end position="355"/>
    </location>
</feature>
<comment type="subcellular location">
    <subcellularLocation>
        <location evidence="1">Cell membrane</location>
        <topology evidence="1">Multi-pass membrane protein</topology>
    </subcellularLocation>
</comment>
<dbReference type="EMBL" id="BMRB01000009">
    <property type="protein sequence ID" value="GGS57882.1"/>
    <property type="molecule type" value="Genomic_DNA"/>
</dbReference>
<keyword evidence="10" id="KW-1185">Reference proteome</keyword>
<dbReference type="Proteomes" id="UP000660680">
    <property type="component" value="Unassembled WGS sequence"/>
</dbReference>
<comment type="caution">
    <text evidence="9">The sequence shown here is derived from an EMBL/GenBank/DDBJ whole genome shotgun (WGS) entry which is preliminary data.</text>
</comment>
<keyword evidence="3" id="KW-1003">Cell membrane</keyword>
<feature type="transmembrane region" description="Helical" evidence="7">
    <location>
        <begin position="83"/>
        <end position="102"/>
    </location>
</feature>
<dbReference type="GO" id="GO:0005886">
    <property type="term" value="C:plasma membrane"/>
    <property type="evidence" value="ECO:0007669"/>
    <property type="project" value="UniProtKB-SubCell"/>
</dbReference>
<evidence type="ECO:0000256" key="1">
    <source>
        <dbReference type="ARBA" id="ARBA00004651"/>
    </source>
</evidence>